<feature type="signal peptide" evidence="2">
    <location>
        <begin position="1"/>
        <end position="24"/>
    </location>
</feature>
<feature type="domain" description="PASTA" evidence="3">
    <location>
        <begin position="120"/>
        <end position="187"/>
    </location>
</feature>
<dbReference type="EMBL" id="JBHTHX010001085">
    <property type="protein sequence ID" value="MFD0887846.1"/>
    <property type="molecule type" value="Genomic_DNA"/>
</dbReference>
<evidence type="ECO:0000313" key="4">
    <source>
        <dbReference type="EMBL" id="MFD0887846.1"/>
    </source>
</evidence>
<evidence type="ECO:0000256" key="1">
    <source>
        <dbReference type="SAM" id="MobiDB-lite"/>
    </source>
</evidence>
<proteinExistence type="predicted"/>
<reference evidence="5" key="1">
    <citation type="journal article" date="2019" name="Int. J. Syst. Evol. Microbiol.">
        <title>The Global Catalogue of Microorganisms (GCM) 10K type strain sequencing project: providing services to taxonomists for standard genome sequencing and annotation.</title>
        <authorList>
            <consortium name="The Broad Institute Genomics Platform"/>
            <consortium name="The Broad Institute Genome Sequencing Center for Infectious Disease"/>
            <person name="Wu L."/>
            <person name="Ma J."/>
        </authorList>
    </citation>
    <scope>NUCLEOTIDE SEQUENCE [LARGE SCALE GENOMIC DNA]</scope>
    <source>
        <strain evidence="5">CCUG 62974</strain>
    </source>
</reference>
<organism evidence="4 5">
    <name type="scientific">Streptosporangium algeriense</name>
    <dbReference type="NCBI Taxonomy" id="1682748"/>
    <lineage>
        <taxon>Bacteria</taxon>
        <taxon>Bacillati</taxon>
        <taxon>Actinomycetota</taxon>
        <taxon>Actinomycetes</taxon>
        <taxon>Streptosporangiales</taxon>
        <taxon>Streptosporangiaceae</taxon>
        <taxon>Streptosporangium</taxon>
    </lineage>
</organism>
<feature type="region of interest" description="Disordered" evidence="1">
    <location>
        <begin position="28"/>
        <end position="125"/>
    </location>
</feature>
<dbReference type="Proteomes" id="UP001597024">
    <property type="component" value="Unassembled WGS sequence"/>
</dbReference>
<dbReference type="CDD" id="cd06577">
    <property type="entry name" value="PASTA_pknB"/>
    <property type="match status" value="1"/>
</dbReference>
<evidence type="ECO:0000313" key="5">
    <source>
        <dbReference type="Proteomes" id="UP001597024"/>
    </source>
</evidence>
<protein>
    <submittedName>
        <fullName evidence="4">PASTA domain-containing protein</fullName>
    </submittedName>
</protein>
<keyword evidence="5" id="KW-1185">Reference proteome</keyword>
<dbReference type="PROSITE" id="PS51178">
    <property type="entry name" value="PASTA"/>
    <property type="match status" value="1"/>
</dbReference>
<name>A0ABW3DVI3_9ACTN</name>
<evidence type="ECO:0000256" key="2">
    <source>
        <dbReference type="SAM" id="SignalP"/>
    </source>
</evidence>
<evidence type="ECO:0000259" key="3">
    <source>
        <dbReference type="PROSITE" id="PS51178"/>
    </source>
</evidence>
<feature type="non-terminal residue" evidence="4">
    <location>
        <position position="1"/>
    </location>
</feature>
<dbReference type="Pfam" id="PF03793">
    <property type="entry name" value="PASTA"/>
    <property type="match status" value="1"/>
</dbReference>
<gene>
    <name evidence="4" type="ORF">ACFQ08_25175</name>
</gene>
<dbReference type="Gene3D" id="3.30.10.20">
    <property type="match status" value="1"/>
</dbReference>
<comment type="caution">
    <text evidence="4">The sequence shown here is derived from an EMBL/GenBank/DDBJ whole genome shotgun (WGS) entry which is preliminary data.</text>
</comment>
<feature type="chain" id="PRO_5046518653" evidence="2">
    <location>
        <begin position="25"/>
        <end position="201"/>
    </location>
</feature>
<sequence length="201" mass="20563">TIAVLAVAGVACAGLVGVAINAMAAGETGPGKDSQGMVVPTETAPTTKPPSTRRTRTAAPPVKPTQDDEPKSTPTPTPTPTETDSGEPEEEPTGKPTGEETNEPKPTPSPSKSPSATATPVVKKKVPSVMYLSPEAAKETLKKAGFKVATSVGPDVDITQCTKVVEQRPGAGTMWDTKRPVDITLVNDTCPPSPTPAPSTS</sequence>
<accession>A0ABW3DVI3</accession>
<dbReference type="InterPro" id="IPR005543">
    <property type="entry name" value="PASTA_dom"/>
</dbReference>
<keyword evidence="2" id="KW-0732">Signal</keyword>